<dbReference type="InterPro" id="IPR011047">
    <property type="entry name" value="Quinoprotein_ADH-like_sf"/>
</dbReference>
<dbReference type="SUPFAM" id="SSF141571">
    <property type="entry name" value="Pentapeptide repeat-like"/>
    <property type="match status" value="1"/>
</dbReference>
<dbReference type="InterPro" id="IPR016024">
    <property type="entry name" value="ARM-type_fold"/>
</dbReference>
<dbReference type="PROSITE" id="PS50082">
    <property type="entry name" value="WD_REPEATS_2"/>
    <property type="match status" value="8"/>
</dbReference>
<dbReference type="SUPFAM" id="SSF82171">
    <property type="entry name" value="DPP6 N-terminal domain-like"/>
    <property type="match status" value="1"/>
</dbReference>
<dbReference type="InterPro" id="IPR019775">
    <property type="entry name" value="WD40_repeat_CS"/>
</dbReference>
<evidence type="ECO:0000256" key="1">
    <source>
        <dbReference type="ARBA" id="ARBA00022574"/>
    </source>
</evidence>
<dbReference type="InterPro" id="IPR027417">
    <property type="entry name" value="P-loop_NTPase"/>
</dbReference>
<dbReference type="Pfam" id="PF00400">
    <property type="entry name" value="WD40"/>
    <property type="match status" value="8"/>
</dbReference>
<sequence length="1707" mass="189667">VSANMMTTSKLPPSALKAENQSSKSPVFGELEAKGLPNLPPAASQAISLYFPQNITAPVLPFALSPSGLSRLKATTQLAYCNNLLRAHLTSPSAAESIKAALTASQRASVNAILEDEEEQNRIRWLTTRVVEEFAADTLKTSATISEVLLLGPYLDQEHHRKLVNIFIDEFKNTALLDIDLLQGLVQLVQCAAPDYLLPDDLVKTLGILRVRLQDIHKQTAKHPYYLILALSGLLDAMVEGKVQDLSRVVDQEPLAALLDGLLSNSDPYLKHQTAYALQGLLYVPNDETRRQFVLRHAGNIAMGLLGVASVCNLDVSGFAGGLGQLNDAAKSAFEVGSQIVGGAQAVFESGQGLLENLKSGAQFGGKRIWYPALREAQEHIRNGRLANFNRLVLEAPCRRDAEFQWGVCRMLGEIAIDPLWDVTTRQHAVDFLAELYRNDSTRSPDEDIDKWILSILRQVVALPEPAVSDHAQSLLRLLEKEGNANKQAVYLDVLASPLNPYPLKVQLSTSSSSPLLEKVQAAPAVNYEIYVLKLQRLSERINAVYIPPQARPTLKSDDDTLFPLMEKAQEFLASHRTVLLLLGDSGAGKSTFNLQLERTLWNSYKAYGPVPLYINLPTIDDPAHDLIEKQLSYCNFSEDQIRELKLHRQFILICDGYDESQLKTNLYTTNQFNQPGQWKVKVVISCRSQYLGADYRSRFQPHSTDRYARSTPDLMLEAVIAPFSRFQIEQYVEQYVKSQSAAPVIVQNRQTWSKDEYMRTLTNVPKLIELVSNPFLLTLSLDALPEVIDPKKENLSSIRITRVQLYDGFVKQWLRVNKARLESNPLTPSDQKAFDLLTEDDFFYHGTEFQKNLAAAIFQKQKKNPVVHYTHLRDAKTWKAKFFHPNDSEIKLLREASAITRSGNFFRFIHKALLEYFYSRVVYDPFDYNLDSDADADTDADQSPTNTSYEGRLSRDDIIGEPSVLQFLAERVDMNPLFKAQLFDAIEDSKTNERASQAAANAISILVRAGVRFNGADLRSIRIPGADLRGGQFDFADLRGANLTGVNFSKAWLRRANLSKAQMEGVHFGELPYLKVAMEVSKCDFTSNGELLAVSTLHDDTICIYETNEWEKLAEYPGRSAIAVSPINQELAKGSFGGTVEVGDILTNKTRMTLRGHDILVTYISYSCDGSMVATGSNDTTIRIWSAESGECLRILRGHEDVVHCVRFSPQGHRLASGSEDCTVRIWDVKTGEHLRIIGSHVEPMCTVAYSPNGRQLATSGAEKYIRLWDADTEEWLRTLQGHLSTVLDLSYSPDSNQLASCDKDSIVRLWNAHTGECLSTLSGHRTTISTVAYSPTGDFIASGGWDGTVRLWKADEAAVSDAISDGQFDSAICVDIFQDGNTIVTGHDDDTVQFRDILTGEPKAILKGHTSPICDILYSPCFKLVASAGHDCVVRLWCVRTGETLHVLEGHTRTIWALAFSPNSAWIASASADTTVRVWATETGEPKLLLDGHTDQVGDVAFSPDGDRIATCSYDLTARVWCFRTGEQLFSLQHEGIVRQVFYSPNGEDLFTVQAEEEIPRCWNALTSERVAVSPRFGEIGYGGFVWALSPDGRFLAGARSDGVMGLWVNWSGNFYEVLRTLVGLVIKIRWTQTTGGDGGLYMSTQCVGALKFWKVVEKGRTIDLQLVSSVGFNVLSLEETDLTDAVGLSSINRDLVKQRGKRLS</sequence>
<evidence type="ECO:0000313" key="7">
    <source>
        <dbReference type="Proteomes" id="UP000748756"/>
    </source>
</evidence>
<evidence type="ECO:0000256" key="2">
    <source>
        <dbReference type="ARBA" id="ARBA00022737"/>
    </source>
</evidence>
<dbReference type="CDD" id="cd00200">
    <property type="entry name" value="WD40"/>
    <property type="match status" value="1"/>
</dbReference>
<keyword evidence="7" id="KW-1185">Reference proteome</keyword>
<feature type="repeat" description="WD" evidence="3">
    <location>
        <begin position="1239"/>
        <end position="1280"/>
    </location>
</feature>
<feature type="repeat" description="WD" evidence="3">
    <location>
        <begin position="1281"/>
        <end position="1322"/>
    </location>
</feature>
<feature type="repeat" description="WD" evidence="3">
    <location>
        <begin position="1492"/>
        <end position="1533"/>
    </location>
</feature>
<dbReference type="InterPro" id="IPR001646">
    <property type="entry name" value="5peptide_repeat"/>
</dbReference>
<dbReference type="InterPro" id="IPR056251">
    <property type="entry name" value="Arm_rpt_dom"/>
</dbReference>
<dbReference type="PROSITE" id="PS50294">
    <property type="entry name" value="WD_REPEATS_REGION"/>
    <property type="match status" value="8"/>
</dbReference>
<evidence type="ECO:0000313" key="6">
    <source>
        <dbReference type="EMBL" id="KAF9148999.1"/>
    </source>
</evidence>
<dbReference type="PRINTS" id="PR00320">
    <property type="entry name" value="GPROTEINBRPT"/>
</dbReference>
<evidence type="ECO:0000256" key="3">
    <source>
        <dbReference type="PROSITE-ProRule" id="PRU00221"/>
    </source>
</evidence>
<keyword evidence="2" id="KW-0677">Repeat</keyword>
<dbReference type="Pfam" id="PF23948">
    <property type="entry name" value="ARM_5"/>
    <property type="match status" value="1"/>
</dbReference>
<dbReference type="PANTHER" id="PTHR19848:SF8">
    <property type="entry name" value="F-BOX AND WD REPEAT DOMAIN CONTAINING 7"/>
    <property type="match status" value="1"/>
</dbReference>
<dbReference type="SUPFAM" id="SSF48371">
    <property type="entry name" value="ARM repeat"/>
    <property type="match status" value="1"/>
</dbReference>
<name>A0A9P5VA38_9FUNG</name>
<feature type="repeat" description="WD" evidence="3">
    <location>
        <begin position="1197"/>
        <end position="1238"/>
    </location>
</feature>
<protein>
    <recommendedName>
        <fullName evidence="5">Arm-like repeat domain-containing protein</fullName>
    </recommendedName>
</protein>
<gene>
    <name evidence="6" type="ORF">BG015_009232</name>
</gene>
<proteinExistence type="predicted"/>
<dbReference type="SUPFAM" id="SSF50998">
    <property type="entry name" value="Quinoprotein alcohol dehydrogenase-like"/>
    <property type="match status" value="1"/>
</dbReference>
<feature type="non-terminal residue" evidence="6">
    <location>
        <position position="1"/>
    </location>
</feature>
<dbReference type="InterPro" id="IPR036322">
    <property type="entry name" value="WD40_repeat_dom_sf"/>
</dbReference>
<dbReference type="Proteomes" id="UP000748756">
    <property type="component" value="Unassembled WGS sequence"/>
</dbReference>
<feature type="compositionally biased region" description="Polar residues" evidence="4">
    <location>
        <begin position="1"/>
        <end position="11"/>
    </location>
</feature>
<accession>A0A9P5VA38</accession>
<dbReference type="InterPro" id="IPR020472">
    <property type="entry name" value="WD40_PAC1"/>
</dbReference>
<dbReference type="Gene3D" id="2.130.10.10">
    <property type="entry name" value="YVTN repeat-like/Quinoprotein amine dehydrogenase"/>
    <property type="match status" value="5"/>
</dbReference>
<evidence type="ECO:0000259" key="5">
    <source>
        <dbReference type="Pfam" id="PF23948"/>
    </source>
</evidence>
<dbReference type="InterPro" id="IPR015943">
    <property type="entry name" value="WD40/YVTN_repeat-like_dom_sf"/>
</dbReference>
<dbReference type="InterPro" id="IPR001680">
    <property type="entry name" value="WD40_rpt"/>
</dbReference>
<dbReference type="SUPFAM" id="SSF50978">
    <property type="entry name" value="WD40 repeat-like"/>
    <property type="match status" value="1"/>
</dbReference>
<feature type="repeat" description="WD" evidence="3">
    <location>
        <begin position="1323"/>
        <end position="1364"/>
    </location>
</feature>
<feature type="region of interest" description="Disordered" evidence="4">
    <location>
        <begin position="1"/>
        <end position="23"/>
    </location>
</feature>
<organism evidence="6 7">
    <name type="scientific">Linnemannia schmuckeri</name>
    <dbReference type="NCBI Taxonomy" id="64567"/>
    <lineage>
        <taxon>Eukaryota</taxon>
        <taxon>Fungi</taxon>
        <taxon>Fungi incertae sedis</taxon>
        <taxon>Mucoromycota</taxon>
        <taxon>Mortierellomycotina</taxon>
        <taxon>Mortierellomycetes</taxon>
        <taxon>Mortierellales</taxon>
        <taxon>Mortierellaceae</taxon>
        <taxon>Linnemannia</taxon>
    </lineage>
</organism>
<comment type="caution">
    <text evidence="6">The sequence shown here is derived from an EMBL/GenBank/DDBJ whole genome shotgun (WGS) entry which is preliminary data.</text>
</comment>
<keyword evidence="1 3" id="KW-0853">WD repeat</keyword>
<dbReference type="PROSITE" id="PS00678">
    <property type="entry name" value="WD_REPEATS_1"/>
    <property type="match status" value="2"/>
</dbReference>
<dbReference type="OrthoDB" id="538223at2759"/>
<dbReference type="Pfam" id="PF00805">
    <property type="entry name" value="Pentapeptide"/>
    <property type="match status" value="1"/>
</dbReference>
<feature type="repeat" description="WD" evidence="3">
    <location>
        <begin position="1450"/>
        <end position="1491"/>
    </location>
</feature>
<dbReference type="Gene3D" id="2.160.20.80">
    <property type="entry name" value="E3 ubiquitin-protein ligase SopA"/>
    <property type="match status" value="1"/>
</dbReference>
<dbReference type="PANTHER" id="PTHR19848">
    <property type="entry name" value="WD40 REPEAT PROTEIN"/>
    <property type="match status" value="1"/>
</dbReference>
<reference evidence="6" key="1">
    <citation type="journal article" date="2020" name="Fungal Divers.">
        <title>Resolving the Mortierellaceae phylogeny through synthesis of multi-gene phylogenetics and phylogenomics.</title>
        <authorList>
            <person name="Vandepol N."/>
            <person name="Liber J."/>
            <person name="Desiro A."/>
            <person name="Na H."/>
            <person name="Kennedy M."/>
            <person name="Barry K."/>
            <person name="Grigoriev I.V."/>
            <person name="Miller A.N."/>
            <person name="O'Donnell K."/>
            <person name="Stajich J.E."/>
            <person name="Bonito G."/>
        </authorList>
    </citation>
    <scope>NUCLEOTIDE SEQUENCE</scope>
    <source>
        <strain evidence="6">NRRL 6426</strain>
    </source>
</reference>
<dbReference type="EMBL" id="JAAAUQ010000587">
    <property type="protein sequence ID" value="KAF9148999.1"/>
    <property type="molecule type" value="Genomic_DNA"/>
</dbReference>
<dbReference type="Gene3D" id="3.40.50.300">
    <property type="entry name" value="P-loop containing nucleotide triphosphate hydrolases"/>
    <property type="match status" value="1"/>
</dbReference>
<feature type="repeat" description="WD" evidence="3">
    <location>
        <begin position="1408"/>
        <end position="1449"/>
    </location>
</feature>
<feature type="repeat" description="WD" evidence="3">
    <location>
        <begin position="1155"/>
        <end position="1196"/>
    </location>
</feature>
<dbReference type="SMART" id="SM00320">
    <property type="entry name" value="WD40"/>
    <property type="match status" value="11"/>
</dbReference>
<evidence type="ECO:0000256" key="4">
    <source>
        <dbReference type="SAM" id="MobiDB-lite"/>
    </source>
</evidence>
<feature type="domain" description="Arm-like repeat" evidence="5">
    <location>
        <begin position="116"/>
        <end position="486"/>
    </location>
</feature>